<keyword evidence="4" id="KW-1185">Reference proteome</keyword>
<keyword evidence="1" id="KW-0812">Transmembrane</keyword>
<evidence type="ECO:0000313" key="4">
    <source>
        <dbReference type="Proteomes" id="UP000324832"/>
    </source>
</evidence>
<sequence>MFKVCLAFESFLSWQEAAALSIGGGGAGAGGAARRCSVLGDHPGARRDPRTKWHRTNRVRDASYGSSESDGDENAGDKWGVARLLYAGLAILAVGLVVYFVGTGDKRSEWRTAVNTGIENFERSRLEDLDAKRLIRKTYQPEPNIQLYSQFKWVSLLRFLQ</sequence>
<name>A0A5E4PUA4_9NEOP</name>
<reference evidence="3 4" key="1">
    <citation type="submission" date="2017-07" db="EMBL/GenBank/DDBJ databases">
        <authorList>
            <person name="Talla V."/>
            <person name="Backstrom N."/>
        </authorList>
    </citation>
    <scope>NUCLEOTIDE SEQUENCE [LARGE SCALE GENOMIC DNA]</scope>
</reference>
<keyword evidence="2" id="KW-0732">Signal</keyword>
<evidence type="ECO:0000313" key="3">
    <source>
        <dbReference type="EMBL" id="VVC89011.1"/>
    </source>
</evidence>
<dbReference type="AlphaFoldDB" id="A0A5E4PUA4"/>
<keyword evidence="1" id="KW-1133">Transmembrane helix</keyword>
<feature type="signal peptide" evidence="2">
    <location>
        <begin position="1"/>
        <end position="19"/>
    </location>
</feature>
<feature type="transmembrane region" description="Helical" evidence="1">
    <location>
        <begin position="84"/>
        <end position="102"/>
    </location>
</feature>
<accession>A0A5E4PUA4</accession>
<feature type="chain" id="PRO_5022785091" evidence="2">
    <location>
        <begin position="20"/>
        <end position="161"/>
    </location>
</feature>
<dbReference type="Proteomes" id="UP000324832">
    <property type="component" value="Unassembled WGS sequence"/>
</dbReference>
<keyword evidence="1" id="KW-0472">Membrane</keyword>
<dbReference type="EMBL" id="FZQP02000448">
    <property type="protein sequence ID" value="VVC89011.1"/>
    <property type="molecule type" value="Genomic_DNA"/>
</dbReference>
<gene>
    <name evidence="3" type="ORF">LSINAPIS_LOCUS2243</name>
</gene>
<evidence type="ECO:0000256" key="1">
    <source>
        <dbReference type="SAM" id="Phobius"/>
    </source>
</evidence>
<protein>
    <submittedName>
        <fullName evidence="3">Uncharacterized protein</fullName>
    </submittedName>
</protein>
<proteinExistence type="predicted"/>
<organism evidence="3 4">
    <name type="scientific">Leptidea sinapis</name>
    <dbReference type="NCBI Taxonomy" id="189913"/>
    <lineage>
        <taxon>Eukaryota</taxon>
        <taxon>Metazoa</taxon>
        <taxon>Ecdysozoa</taxon>
        <taxon>Arthropoda</taxon>
        <taxon>Hexapoda</taxon>
        <taxon>Insecta</taxon>
        <taxon>Pterygota</taxon>
        <taxon>Neoptera</taxon>
        <taxon>Endopterygota</taxon>
        <taxon>Lepidoptera</taxon>
        <taxon>Glossata</taxon>
        <taxon>Ditrysia</taxon>
        <taxon>Papilionoidea</taxon>
        <taxon>Pieridae</taxon>
        <taxon>Dismorphiinae</taxon>
        <taxon>Leptidea</taxon>
    </lineage>
</organism>
<evidence type="ECO:0000256" key="2">
    <source>
        <dbReference type="SAM" id="SignalP"/>
    </source>
</evidence>